<organism evidence="2 3">
    <name type="scientific">Filobacillus milosensis</name>
    <dbReference type="NCBI Taxonomy" id="94137"/>
    <lineage>
        <taxon>Bacteria</taxon>
        <taxon>Bacillati</taxon>
        <taxon>Bacillota</taxon>
        <taxon>Bacilli</taxon>
        <taxon>Bacillales</taxon>
        <taxon>Bacillaceae</taxon>
        <taxon>Filobacillus</taxon>
    </lineage>
</organism>
<dbReference type="Gene3D" id="3.40.630.30">
    <property type="match status" value="1"/>
</dbReference>
<evidence type="ECO:0000313" key="2">
    <source>
        <dbReference type="EMBL" id="TFB22874.1"/>
    </source>
</evidence>
<accession>A0A4Y8IQX8</accession>
<dbReference type="GO" id="GO:0016747">
    <property type="term" value="F:acyltransferase activity, transferring groups other than amino-acyl groups"/>
    <property type="evidence" value="ECO:0007669"/>
    <property type="project" value="InterPro"/>
</dbReference>
<gene>
    <name evidence="2" type="ORF">E3U55_06445</name>
</gene>
<dbReference type="InterPro" id="IPR016181">
    <property type="entry name" value="Acyl_CoA_acyltransferase"/>
</dbReference>
<keyword evidence="3" id="KW-1185">Reference proteome</keyword>
<dbReference type="RefSeq" id="WP_134339605.1">
    <property type="nucleotide sequence ID" value="NZ_SOPW01000005.1"/>
</dbReference>
<reference evidence="2 3" key="1">
    <citation type="submission" date="2019-03" db="EMBL/GenBank/DDBJ databases">
        <authorList>
            <person name="He R.-H."/>
        </authorList>
    </citation>
    <scope>NUCLEOTIDE SEQUENCE [LARGE SCALE GENOMIC DNA]</scope>
    <source>
        <strain evidence="3">SH 714</strain>
    </source>
</reference>
<comment type="caution">
    <text evidence="2">The sequence shown here is derived from an EMBL/GenBank/DDBJ whole genome shotgun (WGS) entry which is preliminary data.</text>
</comment>
<protein>
    <submittedName>
        <fullName evidence="2">GNAT family N-acetyltransferase</fullName>
    </submittedName>
</protein>
<dbReference type="SUPFAM" id="SSF55729">
    <property type="entry name" value="Acyl-CoA N-acyltransferases (Nat)"/>
    <property type="match status" value="1"/>
</dbReference>
<dbReference type="CDD" id="cd04301">
    <property type="entry name" value="NAT_SF"/>
    <property type="match status" value="1"/>
</dbReference>
<dbReference type="PROSITE" id="PS51186">
    <property type="entry name" value="GNAT"/>
    <property type="match status" value="1"/>
</dbReference>
<evidence type="ECO:0000259" key="1">
    <source>
        <dbReference type="PROSITE" id="PS51186"/>
    </source>
</evidence>
<dbReference type="EMBL" id="SOPW01000005">
    <property type="protein sequence ID" value="TFB22874.1"/>
    <property type="molecule type" value="Genomic_DNA"/>
</dbReference>
<evidence type="ECO:0000313" key="3">
    <source>
        <dbReference type="Proteomes" id="UP000297975"/>
    </source>
</evidence>
<keyword evidence="2" id="KW-0808">Transferase</keyword>
<dbReference type="Proteomes" id="UP000297975">
    <property type="component" value="Unassembled WGS sequence"/>
</dbReference>
<proteinExistence type="predicted"/>
<dbReference type="Pfam" id="PF13673">
    <property type="entry name" value="Acetyltransf_10"/>
    <property type="match status" value="1"/>
</dbReference>
<sequence>MNTRKAEPNDAFVLSDIAYKSKAYWGYSDEFLEACKEELTITEEDIIKSPMYYVIEKDNQIIGFDSFKCDPNKLENLFINPEFIGQGIGKQIWQDILHRAKDFGIIEFTIDSDPYAEGFYLKMGAVRIGSIPSTVFPDRDLPLMKVEVK</sequence>
<feature type="domain" description="N-acetyltransferase" evidence="1">
    <location>
        <begin position="1"/>
        <end position="149"/>
    </location>
</feature>
<dbReference type="AlphaFoldDB" id="A0A4Y8IQX8"/>
<name>A0A4Y8IQX8_9BACI</name>
<dbReference type="OrthoDB" id="9800797at2"/>
<dbReference type="InterPro" id="IPR000182">
    <property type="entry name" value="GNAT_dom"/>
</dbReference>